<dbReference type="Pfam" id="PF07287">
    <property type="entry name" value="AtuA"/>
    <property type="match status" value="1"/>
</dbReference>
<reference evidence="2 3" key="1">
    <citation type="submission" date="2020-06" db="EMBL/GenBank/DDBJ databases">
        <title>Nonomuraea sp. SMC257, a novel actinomycete isolated from soil.</title>
        <authorList>
            <person name="Chanama M."/>
        </authorList>
    </citation>
    <scope>NUCLEOTIDE SEQUENCE [LARGE SCALE GENOMIC DNA]</scope>
    <source>
        <strain evidence="2 3">SMC257</strain>
    </source>
</reference>
<dbReference type="Proteomes" id="UP000586042">
    <property type="component" value="Unassembled WGS sequence"/>
</dbReference>
<evidence type="ECO:0000313" key="2">
    <source>
        <dbReference type="EMBL" id="NUW34313.1"/>
    </source>
</evidence>
<gene>
    <name evidence="2" type="ORF">HTZ77_23155</name>
</gene>
<evidence type="ECO:0000313" key="3">
    <source>
        <dbReference type="Proteomes" id="UP000586042"/>
    </source>
</evidence>
<proteinExistence type="predicted"/>
<sequence>MLRIGVSGMHGSADMVICGWRDGRPGRLRTGVKLVFEAGGVVPRLPGLRTGTRMARGAEAIARELRDGVDVVLTAPGDPAAVVVAAGMWHYGWTSEDVGALAGATVAGLALAGQRAPCVMEIRRDGGAALDGDVKVDAVLACLAARFRAGRYPTPVVTVLLDSVRLSQEAPCRVRIAPCAGEPAHVR</sequence>
<accession>A0A7Y6IAV1</accession>
<dbReference type="AlphaFoldDB" id="A0A7Y6IAV1"/>
<comment type="caution">
    <text evidence="2">The sequence shown here is derived from an EMBL/GenBank/DDBJ whole genome shotgun (WGS) entry which is preliminary data.</text>
</comment>
<organism evidence="2 3">
    <name type="scientific">Nonomuraea montanisoli</name>
    <dbReference type="NCBI Taxonomy" id="2741721"/>
    <lineage>
        <taxon>Bacteria</taxon>
        <taxon>Bacillati</taxon>
        <taxon>Actinomycetota</taxon>
        <taxon>Actinomycetes</taxon>
        <taxon>Streptosporangiales</taxon>
        <taxon>Streptosporangiaceae</taxon>
        <taxon>Nonomuraea</taxon>
    </lineage>
</organism>
<name>A0A7Y6IAV1_9ACTN</name>
<dbReference type="EMBL" id="JABWGN010000008">
    <property type="protein sequence ID" value="NUW34313.1"/>
    <property type="molecule type" value="Genomic_DNA"/>
</dbReference>
<dbReference type="InterPro" id="IPR010839">
    <property type="entry name" value="AtuA_N"/>
</dbReference>
<feature type="domain" description="Acyclic terpene utilisation N-terminal" evidence="1">
    <location>
        <begin position="57"/>
        <end position="108"/>
    </location>
</feature>
<dbReference type="RefSeq" id="WP_175591734.1">
    <property type="nucleotide sequence ID" value="NZ_JABWGN010000008.1"/>
</dbReference>
<evidence type="ECO:0000259" key="1">
    <source>
        <dbReference type="Pfam" id="PF07287"/>
    </source>
</evidence>
<protein>
    <submittedName>
        <fullName evidence="2">Acyclic terpene utilization AtuA family protein</fullName>
    </submittedName>
</protein>
<keyword evidence="3" id="KW-1185">Reference proteome</keyword>